<dbReference type="EMBL" id="CAFBLT010000004">
    <property type="protein sequence ID" value="CAB4884513.1"/>
    <property type="molecule type" value="Genomic_DNA"/>
</dbReference>
<evidence type="ECO:0000313" key="4">
    <source>
        <dbReference type="EMBL" id="CAB4834266.1"/>
    </source>
</evidence>
<evidence type="ECO:0000313" key="6">
    <source>
        <dbReference type="EMBL" id="CAB5025518.1"/>
    </source>
</evidence>
<dbReference type="EMBL" id="CAFABE010000116">
    <property type="protein sequence ID" value="CAB4834266.1"/>
    <property type="molecule type" value="Genomic_DNA"/>
</dbReference>
<dbReference type="GO" id="GO:0032259">
    <property type="term" value="P:methylation"/>
    <property type="evidence" value="ECO:0007669"/>
    <property type="project" value="InterPro"/>
</dbReference>
<reference evidence="4" key="1">
    <citation type="submission" date="2020-05" db="EMBL/GenBank/DDBJ databases">
        <authorList>
            <person name="Chiriac C."/>
            <person name="Salcher M."/>
            <person name="Ghai R."/>
            <person name="Kavagutti S V."/>
        </authorList>
    </citation>
    <scope>NUCLEOTIDE SEQUENCE</scope>
</reference>
<dbReference type="Pfam" id="PF01728">
    <property type="entry name" value="FtsJ"/>
    <property type="match status" value="1"/>
</dbReference>
<dbReference type="EMBL" id="CAFBPM010000011">
    <property type="protein sequence ID" value="CAB5025518.1"/>
    <property type="molecule type" value="Genomic_DNA"/>
</dbReference>
<dbReference type="InterPro" id="IPR029063">
    <property type="entry name" value="SAM-dependent_MTases_sf"/>
</dbReference>
<dbReference type="InterPro" id="IPR036986">
    <property type="entry name" value="S4_RNA-bd_sf"/>
</dbReference>
<dbReference type="CDD" id="cd00165">
    <property type="entry name" value="S4"/>
    <property type="match status" value="1"/>
</dbReference>
<evidence type="ECO:0000256" key="1">
    <source>
        <dbReference type="ARBA" id="ARBA00022884"/>
    </source>
</evidence>
<feature type="domain" description="Ribosomal RNA methyltransferase FtsJ" evidence="3">
    <location>
        <begin position="51"/>
        <end position="239"/>
    </location>
</feature>
<dbReference type="Gene3D" id="3.40.50.150">
    <property type="entry name" value="Vaccinia Virus protein VP39"/>
    <property type="match status" value="1"/>
</dbReference>
<proteinExistence type="inferred from homology"/>
<accession>A0A6J7AMT6</accession>
<dbReference type="AlphaFoldDB" id="A0A6J7AMT6"/>
<comment type="similarity">
    <text evidence="2">Belongs to the TlyA family.</text>
</comment>
<dbReference type="Gene3D" id="3.10.290.10">
    <property type="entry name" value="RNA-binding S4 domain"/>
    <property type="match status" value="1"/>
</dbReference>
<dbReference type="PROSITE" id="PS50889">
    <property type="entry name" value="S4"/>
    <property type="match status" value="1"/>
</dbReference>
<dbReference type="InterPro" id="IPR002877">
    <property type="entry name" value="RNA_MeTrfase_FtsJ_dom"/>
</dbReference>
<name>A0A6J7AMT6_9ZZZZ</name>
<evidence type="ECO:0000256" key="2">
    <source>
        <dbReference type="ARBA" id="ARBA00029460"/>
    </source>
</evidence>
<keyword evidence="1" id="KW-0694">RNA-binding</keyword>
<dbReference type="PANTHER" id="PTHR32319">
    <property type="entry name" value="BACTERIAL HEMOLYSIN-LIKE PROTEIN"/>
    <property type="match status" value="1"/>
</dbReference>
<evidence type="ECO:0000259" key="3">
    <source>
        <dbReference type="Pfam" id="PF01728"/>
    </source>
</evidence>
<organism evidence="4">
    <name type="scientific">freshwater metagenome</name>
    <dbReference type="NCBI Taxonomy" id="449393"/>
    <lineage>
        <taxon>unclassified sequences</taxon>
        <taxon>metagenomes</taxon>
        <taxon>ecological metagenomes</taxon>
    </lineage>
</organism>
<protein>
    <submittedName>
        <fullName evidence="4">Unannotated protein</fullName>
    </submittedName>
</protein>
<sequence length="265" mass="27733">MVSRGLCADVAEAHVLIEQSRVLVSGSIALNAARQVAGDDAISLRESPSEFVSRAGQKLNAALSIFDVAVSGRTVIDAGSATGGFTQCLLSHGACRVLSVDVGYGQLHELLRSDSRVVSLERTNIRSLTREEASKAALPEREPSMVTADLSFTSLRPLVSHLAELAGSDGDLIVLCKPQFEADHDVVSEGQGVIRSEKVRQSAIEGVCGALQAAGTGIMGVVNSPVLGPAGNAEFLIHARVGALRGVEDIDQQIAVSLQKASELR</sequence>
<dbReference type="GO" id="GO:0003723">
    <property type="term" value="F:RNA binding"/>
    <property type="evidence" value="ECO:0007669"/>
    <property type="project" value="UniProtKB-KW"/>
</dbReference>
<gene>
    <name evidence="4" type="ORF">UFOPK3164_01615</name>
    <name evidence="5" type="ORF">UFOPK3427_01906</name>
    <name evidence="6" type="ORF">UFOPK4112_01184</name>
</gene>
<evidence type="ECO:0000313" key="5">
    <source>
        <dbReference type="EMBL" id="CAB4884513.1"/>
    </source>
</evidence>
<dbReference type="InterPro" id="IPR047048">
    <property type="entry name" value="TlyA"/>
</dbReference>
<dbReference type="PANTHER" id="PTHR32319:SF0">
    <property type="entry name" value="BACTERIAL HEMOLYSIN-LIKE PROTEIN"/>
    <property type="match status" value="1"/>
</dbReference>
<dbReference type="GO" id="GO:0008168">
    <property type="term" value="F:methyltransferase activity"/>
    <property type="evidence" value="ECO:0007669"/>
    <property type="project" value="InterPro"/>
</dbReference>
<dbReference type="SUPFAM" id="SSF53335">
    <property type="entry name" value="S-adenosyl-L-methionine-dependent methyltransferases"/>
    <property type="match status" value="1"/>
</dbReference>